<sequence length="264" mass="27557">MTSTIDQLLARARLHTAPHAPADIADTGGAPHPAPGPRSPGAAPGEPQKDMRGAARDLRALCETAVTGTAVAALGDFLTHQLPQPSGARVLGCILLLTDAEDSARFWWQYAAGAGDSIASYCLYLHHLALGENHEAVWWRRQTAPTAAGGLADIPAAMDAPDTSTVVFDGAERDLAADASLPTTLRVLRALRPGGAGSGRGAGTVKAVMEYVSAAVSYVDDDLELPLPDPDFTERIRDLTAAPGRRPKAGRPAPPSLPARLRTT</sequence>
<name>A0A5J6JDD0_STRVI</name>
<protein>
    <submittedName>
        <fullName evidence="2">Uncharacterized protein</fullName>
    </submittedName>
</protein>
<proteinExistence type="predicted"/>
<dbReference type="EMBL" id="CP023692">
    <property type="protein sequence ID" value="QEV48870.1"/>
    <property type="molecule type" value="Genomic_DNA"/>
</dbReference>
<dbReference type="GeneID" id="95614914"/>
<evidence type="ECO:0000313" key="3">
    <source>
        <dbReference type="Proteomes" id="UP000325563"/>
    </source>
</evidence>
<feature type="region of interest" description="Disordered" evidence="1">
    <location>
        <begin position="237"/>
        <end position="264"/>
    </location>
</feature>
<dbReference type="AlphaFoldDB" id="A0A5J6JDD0"/>
<dbReference type="RefSeq" id="WP_132759929.1">
    <property type="nucleotide sequence ID" value="NZ_BNBW01000003.1"/>
</dbReference>
<dbReference type="KEGG" id="svn:CP980_30695"/>
<keyword evidence="3" id="KW-1185">Reference proteome</keyword>
<reference evidence="2 3" key="1">
    <citation type="submission" date="2017-09" db="EMBL/GenBank/DDBJ databases">
        <authorList>
            <person name="Lee N."/>
            <person name="Cho B.-K."/>
        </authorList>
    </citation>
    <scope>NUCLEOTIDE SEQUENCE [LARGE SCALE GENOMIC DNA]</scope>
    <source>
        <strain evidence="2 3">ATCC 27476</strain>
    </source>
</reference>
<gene>
    <name evidence="2" type="ORF">CP980_30695</name>
</gene>
<accession>A0A5J6JDD0</accession>
<dbReference type="Proteomes" id="UP000325563">
    <property type="component" value="Chromosome"/>
</dbReference>
<evidence type="ECO:0000256" key="1">
    <source>
        <dbReference type="SAM" id="MobiDB-lite"/>
    </source>
</evidence>
<evidence type="ECO:0000313" key="2">
    <source>
        <dbReference type="EMBL" id="QEV48870.1"/>
    </source>
</evidence>
<feature type="region of interest" description="Disordered" evidence="1">
    <location>
        <begin position="20"/>
        <end position="52"/>
    </location>
</feature>
<organism evidence="2 3">
    <name type="scientific">Streptomyces vinaceus</name>
    <dbReference type="NCBI Taxonomy" id="1960"/>
    <lineage>
        <taxon>Bacteria</taxon>
        <taxon>Bacillati</taxon>
        <taxon>Actinomycetota</taxon>
        <taxon>Actinomycetes</taxon>
        <taxon>Kitasatosporales</taxon>
        <taxon>Streptomycetaceae</taxon>
        <taxon>Streptomyces</taxon>
    </lineage>
</organism>